<dbReference type="SUPFAM" id="SSF52058">
    <property type="entry name" value="L domain-like"/>
    <property type="match status" value="1"/>
</dbReference>
<feature type="transmembrane region" description="Helical" evidence="3">
    <location>
        <begin position="596"/>
        <end position="617"/>
    </location>
</feature>
<name>A0A816U5X6_BRANA</name>
<dbReference type="PANTHER" id="PTHR48009">
    <property type="entry name" value="LEUCINE-RICH REPEAT (LRR) FAMILY PROTEIN"/>
    <property type="match status" value="1"/>
</dbReference>
<keyword evidence="2" id="KW-0677">Repeat</keyword>
<accession>A0A816U5X6</accession>
<sequence>MRFTQLLWCLLLLLRFRFLAEAILDPVDFLALQAIRKSLDDLPGSNFFRSWDFTSDPCGFAGVYCDGDKVVSLNLGDPRAGSPGLSGRINPALGKLSALTELSIVPGRIMGALPATISQLKDLRFLAISRNFISGEPRRSSRSQNTHFELQSAHRNHSAGDRIFTGALQFDSLPQSLNRINPSVSLTNSNSNRSKTQQPHRLNRLTGTIPGRIFAFPITSLQLQRNFFYGLIQPANQVTIPNVDLSYNRFSGQISPLLSTVENLYLNSNRFTGEVPAIFVERLLSASIQTLYLQHNFLTGIQISPAAEIPVSSSLCLQYNCMVLPLETPCPLNAGPQKTRPTTQCNEWQGFSGQIYPLLSSIENLYLNRNRFSGEVPASFVERLLSASIQTLYLQHNFLTRIQISPAAEIPVSSSLTAWFRRYRHRVRLRPAHRRLGPLHNAKNGEENQTIPGRIFIFPITSLQLQRNFFYGLIQPADQVTIPTVDLSYNKFSGGISLLLSSVENLYLNNNRFTGEVPTSIQTMYLQHNFLTGIQISPVAEIPVSSPLCLQYNCMVPPLQTPCPLKACPQKTRLLHNATNGEGMLLGPGLSPSREFFFSMHSFLCGGFAVMVALVLLTLVPGIGLQTTLFLGVIFIVLRLVPALLAVGATSSGIAIALASAARIHSLLPSVERSPSL</sequence>
<feature type="chain" id="PRO_5032514235" evidence="4">
    <location>
        <begin position="23"/>
        <end position="677"/>
    </location>
</feature>
<keyword evidence="1" id="KW-0433">Leucine-rich repeat</keyword>
<reference evidence="6" key="1">
    <citation type="submission" date="2021-01" db="EMBL/GenBank/DDBJ databases">
        <authorList>
            <consortium name="Genoscope - CEA"/>
            <person name="William W."/>
        </authorList>
    </citation>
    <scope>NUCLEOTIDE SEQUENCE</scope>
</reference>
<gene>
    <name evidence="6" type="ORF">DARMORV10_C08P00560.1</name>
</gene>
<feature type="transmembrane region" description="Helical" evidence="3">
    <location>
        <begin position="629"/>
        <end position="662"/>
    </location>
</feature>
<evidence type="ECO:0000256" key="2">
    <source>
        <dbReference type="ARBA" id="ARBA00022737"/>
    </source>
</evidence>
<keyword evidence="3" id="KW-0472">Membrane</keyword>
<keyword evidence="4" id="KW-0732">Signal</keyword>
<dbReference type="InterPro" id="IPR013210">
    <property type="entry name" value="LRR_N_plant-typ"/>
</dbReference>
<evidence type="ECO:0000256" key="1">
    <source>
        <dbReference type="ARBA" id="ARBA00022614"/>
    </source>
</evidence>
<protein>
    <submittedName>
        <fullName evidence="6">(rape) hypothetical protein</fullName>
    </submittedName>
</protein>
<evidence type="ECO:0000256" key="3">
    <source>
        <dbReference type="SAM" id="Phobius"/>
    </source>
</evidence>
<evidence type="ECO:0000259" key="5">
    <source>
        <dbReference type="Pfam" id="PF08263"/>
    </source>
</evidence>
<evidence type="ECO:0000313" key="6">
    <source>
        <dbReference type="EMBL" id="CAF2105129.1"/>
    </source>
</evidence>
<dbReference type="InterPro" id="IPR001611">
    <property type="entry name" value="Leu-rich_rpt"/>
</dbReference>
<proteinExistence type="predicted"/>
<keyword evidence="3" id="KW-1133">Transmembrane helix</keyword>
<keyword evidence="3" id="KW-0812">Transmembrane</keyword>
<dbReference type="Gene3D" id="3.80.10.10">
    <property type="entry name" value="Ribonuclease Inhibitor"/>
    <property type="match status" value="3"/>
</dbReference>
<dbReference type="Pfam" id="PF08263">
    <property type="entry name" value="LRRNT_2"/>
    <property type="match status" value="1"/>
</dbReference>
<dbReference type="Pfam" id="PF00560">
    <property type="entry name" value="LRR_1"/>
    <property type="match status" value="1"/>
</dbReference>
<dbReference type="SMR" id="A0A816U5X6"/>
<organism evidence="6">
    <name type="scientific">Brassica napus</name>
    <name type="common">Rape</name>
    <dbReference type="NCBI Taxonomy" id="3708"/>
    <lineage>
        <taxon>Eukaryota</taxon>
        <taxon>Viridiplantae</taxon>
        <taxon>Streptophyta</taxon>
        <taxon>Embryophyta</taxon>
        <taxon>Tracheophyta</taxon>
        <taxon>Spermatophyta</taxon>
        <taxon>Magnoliopsida</taxon>
        <taxon>eudicotyledons</taxon>
        <taxon>Gunneridae</taxon>
        <taxon>Pentapetalae</taxon>
        <taxon>rosids</taxon>
        <taxon>malvids</taxon>
        <taxon>Brassicales</taxon>
        <taxon>Brassicaceae</taxon>
        <taxon>Brassiceae</taxon>
        <taxon>Brassica</taxon>
    </lineage>
</organism>
<evidence type="ECO:0000256" key="4">
    <source>
        <dbReference type="SAM" id="SignalP"/>
    </source>
</evidence>
<dbReference type="EMBL" id="HG994372">
    <property type="protein sequence ID" value="CAF2105129.1"/>
    <property type="molecule type" value="Genomic_DNA"/>
</dbReference>
<feature type="domain" description="Leucine-rich repeat-containing N-terminal plant-type" evidence="5">
    <location>
        <begin position="28"/>
        <end position="66"/>
    </location>
</feature>
<feature type="signal peptide" evidence="4">
    <location>
        <begin position="1"/>
        <end position="22"/>
    </location>
</feature>
<dbReference type="Proteomes" id="UP001295469">
    <property type="component" value="Chromosome C08"/>
</dbReference>
<dbReference type="InterPro" id="IPR032675">
    <property type="entry name" value="LRR_dom_sf"/>
</dbReference>
<dbReference type="InterPro" id="IPR053213">
    <property type="entry name" value="RLP29"/>
</dbReference>
<dbReference type="PANTHER" id="PTHR48009:SF3">
    <property type="entry name" value="LEUCINE-RICH REPEAT-CONTAINING N-TERMINAL PLANT-TYPE DOMAIN-CONTAINING PROTEIN"/>
    <property type="match status" value="1"/>
</dbReference>
<dbReference type="AlphaFoldDB" id="A0A816U5X6"/>